<dbReference type="PANTHER" id="PTHR43270">
    <property type="entry name" value="BETA-ALA-HIS DIPEPTIDASE"/>
    <property type="match status" value="1"/>
</dbReference>
<dbReference type="GO" id="GO:0008233">
    <property type="term" value="F:peptidase activity"/>
    <property type="evidence" value="ECO:0007669"/>
    <property type="project" value="UniProtKB-KW"/>
</dbReference>
<proteinExistence type="predicted"/>
<dbReference type="RefSeq" id="WP_093822705.1">
    <property type="nucleotide sequence ID" value="NZ_FOLQ01000001.1"/>
</dbReference>
<dbReference type="EMBL" id="FOLQ01000001">
    <property type="protein sequence ID" value="SFC03502.1"/>
    <property type="molecule type" value="Genomic_DNA"/>
</dbReference>
<keyword evidence="2" id="KW-0479">Metal-binding</keyword>
<evidence type="ECO:0000256" key="3">
    <source>
        <dbReference type="ARBA" id="ARBA00022801"/>
    </source>
</evidence>
<feature type="domain" description="Peptidase M20 dimerisation" evidence="5">
    <location>
        <begin position="240"/>
        <end position="392"/>
    </location>
</feature>
<sequence>MTFPSRVTLFLACIITLSANAQSPQQRVRQYRQTRETALMDEYRQFLTIPNVSSDSATIRQNAAFIMQMMKQRGIPASLLDGVKPGTNPAVFGEVKVPGATKTLIFYAHYDGQPVNPKQWAKGLQPFEPVFITAPVEQGGTIVTTYKSGDAINPTWRLSGRGSADDKAGVMAILNAYDALVKSNIKPTVNLKFFFEGEEELGSTHLGDILQKHQDKLTSDLWLIVDGPRHVSGKKVVQFGVRGDVNMNLTVYGPKRPLHSGNYGNWAPNPAQKLVNLLASMKNDEGRVMIKGFYDDVTPLTAREKQAMATVPNMEAALKKELGIAKPDGGGASFMDLMMIPTLNINGIQSANVGPMAGNVIPTKAEAVLDLRLVRGNDITRQIERVTEHIRGQGYHVLDHDPTDADRQQYPKLIKITTGAGYNAQRTPMDLPIAQEVIAAVQTTSTDPIVLTPTAGGSLPLYLFEKHLKANVVSVPIVNYDNNQHAENENVLVQYLWDGIETLAAIMQLK</sequence>
<dbReference type="AlphaFoldDB" id="A0A1I1FWU4"/>
<dbReference type="Proteomes" id="UP000198598">
    <property type="component" value="Unassembled WGS sequence"/>
</dbReference>
<dbReference type="Pfam" id="PF01546">
    <property type="entry name" value="Peptidase_M20"/>
    <property type="match status" value="1"/>
</dbReference>
<keyword evidence="1" id="KW-0645">Protease</keyword>
<dbReference type="Gene3D" id="3.40.630.10">
    <property type="entry name" value="Zn peptidases"/>
    <property type="match status" value="1"/>
</dbReference>
<dbReference type="Pfam" id="PF07687">
    <property type="entry name" value="M20_dimer"/>
    <property type="match status" value="1"/>
</dbReference>
<dbReference type="InterPro" id="IPR051458">
    <property type="entry name" value="Cyt/Met_Dipeptidase"/>
</dbReference>
<dbReference type="InterPro" id="IPR011650">
    <property type="entry name" value="Peptidase_M20_dimer"/>
</dbReference>
<evidence type="ECO:0000256" key="1">
    <source>
        <dbReference type="ARBA" id="ARBA00022670"/>
    </source>
</evidence>
<evidence type="ECO:0000256" key="4">
    <source>
        <dbReference type="SAM" id="SignalP"/>
    </source>
</evidence>
<organism evidence="6 7">
    <name type="scientific">Spirosoma endophyticum</name>
    <dbReference type="NCBI Taxonomy" id="662367"/>
    <lineage>
        <taxon>Bacteria</taxon>
        <taxon>Pseudomonadati</taxon>
        <taxon>Bacteroidota</taxon>
        <taxon>Cytophagia</taxon>
        <taxon>Cytophagales</taxon>
        <taxon>Cytophagaceae</taxon>
        <taxon>Spirosoma</taxon>
    </lineage>
</organism>
<keyword evidence="7" id="KW-1185">Reference proteome</keyword>
<evidence type="ECO:0000259" key="5">
    <source>
        <dbReference type="Pfam" id="PF07687"/>
    </source>
</evidence>
<dbReference type="OrthoDB" id="9761532at2"/>
<dbReference type="SUPFAM" id="SSF53187">
    <property type="entry name" value="Zn-dependent exopeptidases"/>
    <property type="match status" value="1"/>
</dbReference>
<keyword evidence="4" id="KW-0732">Signal</keyword>
<keyword evidence="3" id="KW-0378">Hydrolase</keyword>
<dbReference type="STRING" id="662367.SAMN05216167_101322"/>
<dbReference type="GO" id="GO:0006508">
    <property type="term" value="P:proteolysis"/>
    <property type="evidence" value="ECO:0007669"/>
    <property type="project" value="UniProtKB-KW"/>
</dbReference>
<gene>
    <name evidence="6" type="ORF">SAMN05216167_101322</name>
</gene>
<feature type="signal peptide" evidence="4">
    <location>
        <begin position="1"/>
        <end position="21"/>
    </location>
</feature>
<evidence type="ECO:0000313" key="7">
    <source>
        <dbReference type="Proteomes" id="UP000198598"/>
    </source>
</evidence>
<dbReference type="GO" id="GO:0046872">
    <property type="term" value="F:metal ion binding"/>
    <property type="evidence" value="ECO:0007669"/>
    <property type="project" value="UniProtKB-KW"/>
</dbReference>
<name>A0A1I1FWU4_9BACT</name>
<dbReference type="Gene3D" id="3.30.70.360">
    <property type="match status" value="1"/>
</dbReference>
<protein>
    <submittedName>
        <fullName evidence="6">Acetylornithine deacetylase/Succinyl-diaminopimelate desuccinylase</fullName>
    </submittedName>
</protein>
<dbReference type="InterPro" id="IPR002933">
    <property type="entry name" value="Peptidase_M20"/>
</dbReference>
<accession>A0A1I1FWU4</accession>
<dbReference type="PANTHER" id="PTHR43270:SF8">
    <property type="entry name" value="DI- AND TRIPEPTIDASE DUG2-RELATED"/>
    <property type="match status" value="1"/>
</dbReference>
<reference evidence="6 7" key="1">
    <citation type="submission" date="2016-10" db="EMBL/GenBank/DDBJ databases">
        <authorList>
            <person name="de Groot N.N."/>
        </authorList>
    </citation>
    <scope>NUCLEOTIDE SEQUENCE [LARGE SCALE GENOMIC DNA]</scope>
    <source>
        <strain evidence="6 7">DSM 26130</strain>
    </source>
</reference>
<feature type="chain" id="PRO_5011715678" evidence="4">
    <location>
        <begin position="22"/>
        <end position="510"/>
    </location>
</feature>
<evidence type="ECO:0000313" key="6">
    <source>
        <dbReference type="EMBL" id="SFC03502.1"/>
    </source>
</evidence>
<evidence type="ECO:0000256" key="2">
    <source>
        <dbReference type="ARBA" id="ARBA00022723"/>
    </source>
</evidence>